<dbReference type="AlphaFoldDB" id="A0A4S2KLA5"/>
<keyword evidence="3" id="KW-0813">Transport</keyword>
<keyword evidence="5 11" id="KW-0547">Nucleotide-binding</keyword>
<protein>
    <recommendedName>
        <fullName evidence="10">ADP-ribosylation factor-like protein 3</fullName>
    </recommendedName>
</protein>
<keyword evidence="13" id="KW-0472">Membrane</keyword>
<dbReference type="STRING" id="300112.A0A4S2KLA5"/>
<keyword evidence="7" id="KW-0333">Golgi apparatus</keyword>
<keyword evidence="8 11" id="KW-0342">GTP-binding</keyword>
<keyword evidence="6" id="KW-0653">Protein transport</keyword>
<dbReference type="PANTHER" id="PTHR45697">
    <property type="entry name" value="ADP-RIBOSYLATION FACTOR-LIKE PROTEIN 2-RELATED"/>
    <property type="match status" value="1"/>
</dbReference>
<sequence length="450" mass="51993">MTRRLSRYRVENTRSTRETRTSCFRFFLPAHIVPFSSSILLLRTLQQMSERIMYMLTLPSTFNSLVEKTVKIETEEPRYVIEYANELRYSLIYAVFVKPIQIQIFHMPHTFRVPRQIKLADPGGLFDIQLRERLEKVASESIISNGKKFKGKKMTDDIRKGKIIKDVDMEIPPTPPPSLIEEEMLANNRRFILPLIEANEAAQIYEMHAENVFHCVWTKQLHYPDQEQPKKVIPPNLNVCDSRKWNLSKMRYRCDNPILVPVPEIYINKKMGLLAILRKLRSSPDKELRLLLLGLDNAGKTTILKSLASEDITQVTPTQGFNIKSVQSEGFKLNVWDIGGARKIRPYWRNYFENTDVLIYVVDSADIKRLEETGQELSELLLEEKLRGVPLLVYANKQDLGHAVTAAEIAEGLGLHNIKDRDWQIQSCIAVEGKGVKEGLEWACKNIKRK</sequence>
<keyword evidence="9" id="KW-0449">Lipoprotein</keyword>
<proteinExistence type="inferred from homology"/>
<feature type="transmembrane region" description="Helical" evidence="13">
    <location>
        <begin position="23"/>
        <end position="42"/>
    </location>
</feature>
<dbReference type="Proteomes" id="UP000310200">
    <property type="component" value="Unassembled WGS sequence"/>
</dbReference>
<dbReference type="GO" id="GO:0051649">
    <property type="term" value="P:establishment of localization in cell"/>
    <property type="evidence" value="ECO:0007669"/>
    <property type="project" value="UniProtKB-ARBA"/>
</dbReference>
<accession>A0A4S2KLA5</accession>
<dbReference type="Gene3D" id="3.40.50.300">
    <property type="entry name" value="P-loop containing nucleotide triphosphate hydrolases"/>
    <property type="match status" value="1"/>
</dbReference>
<keyword evidence="13" id="KW-1133">Transmembrane helix</keyword>
<gene>
    <name evidence="14" type="ORF">DBV15_04857</name>
</gene>
<feature type="binding site" evidence="12">
    <location>
        <position position="301"/>
    </location>
    <ligand>
        <name>Mg(2+)</name>
        <dbReference type="ChEBI" id="CHEBI:18420"/>
    </ligand>
</feature>
<dbReference type="FunFam" id="3.40.50.300:FF:000281">
    <property type="entry name" value="ADP-ribosylation factor-like protein 3"/>
    <property type="match status" value="1"/>
</dbReference>
<evidence type="ECO:0000313" key="14">
    <source>
        <dbReference type="EMBL" id="TGZ48657.1"/>
    </source>
</evidence>
<evidence type="ECO:0000256" key="11">
    <source>
        <dbReference type="PIRSR" id="PIRSR606689-1"/>
    </source>
</evidence>
<feature type="binding site" evidence="11">
    <location>
        <position position="340"/>
    </location>
    <ligand>
        <name>GTP</name>
        <dbReference type="ChEBI" id="CHEBI:37565"/>
    </ligand>
</feature>
<organism evidence="14 15">
    <name type="scientific">Temnothorax longispinosus</name>
    <dbReference type="NCBI Taxonomy" id="300112"/>
    <lineage>
        <taxon>Eukaryota</taxon>
        <taxon>Metazoa</taxon>
        <taxon>Ecdysozoa</taxon>
        <taxon>Arthropoda</taxon>
        <taxon>Hexapoda</taxon>
        <taxon>Insecta</taxon>
        <taxon>Pterygota</taxon>
        <taxon>Neoptera</taxon>
        <taxon>Endopterygota</taxon>
        <taxon>Hymenoptera</taxon>
        <taxon>Apocrita</taxon>
        <taxon>Aculeata</taxon>
        <taxon>Formicoidea</taxon>
        <taxon>Formicidae</taxon>
        <taxon>Myrmicinae</taxon>
        <taxon>Temnothorax</taxon>
    </lineage>
</organism>
<evidence type="ECO:0000256" key="4">
    <source>
        <dbReference type="ARBA" id="ARBA00022707"/>
    </source>
</evidence>
<comment type="subcellular location">
    <subcellularLocation>
        <location evidence="1">Golgi apparatus</location>
    </subcellularLocation>
</comment>
<evidence type="ECO:0000256" key="9">
    <source>
        <dbReference type="ARBA" id="ARBA00023288"/>
    </source>
</evidence>
<evidence type="ECO:0000256" key="3">
    <source>
        <dbReference type="ARBA" id="ARBA00022448"/>
    </source>
</evidence>
<dbReference type="InterPro" id="IPR044612">
    <property type="entry name" value="ARL2/3"/>
</dbReference>
<feature type="binding site" evidence="11">
    <location>
        <begin position="294"/>
        <end position="301"/>
    </location>
    <ligand>
        <name>GTP</name>
        <dbReference type="ChEBI" id="CHEBI:37565"/>
    </ligand>
</feature>
<dbReference type="SMART" id="SM00178">
    <property type="entry name" value="SAR"/>
    <property type="match status" value="1"/>
</dbReference>
<keyword evidence="15" id="KW-1185">Reference proteome</keyword>
<dbReference type="EMBL" id="QBLH01002377">
    <property type="protein sequence ID" value="TGZ48657.1"/>
    <property type="molecule type" value="Genomic_DNA"/>
</dbReference>
<dbReference type="SMART" id="SM00177">
    <property type="entry name" value="ARF"/>
    <property type="match status" value="1"/>
</dbReference>
<evidence type="ECO:0000256" key="5">
    <source>
        <dbReference type="ARBA" id="ARBA00022741"/>
    </source>
</evidence>
<dbReference type="SUPFAM" id="SSF52540">
    <property type="entry name" value="P-loop containing nucleoside triphosphate hydrolases"/>
    <property type="match status" value="1"/>
</dbReference>
<keyword evidence="13" id="KW-0812">Transmembrane</keyword>
<dbReference type="GO" id="GO:0046872">
    <property type="term" value="F:metal ion binding"/>
    <property type="evidence" value="ECO:0007669"/>
    <property type="project" value="UniProtKB-KW"/>
</dbReference>
<dbReference type="InterPro" id="IPR027417">
    <property type="entry name" value="P-loop_NTPase"/>
</dbReference>
<evidence type="ECO:0000256" key="12">
    <source>
        <dbReference type="PIRSR" id="PIRSR606689-2"/>
    </source>
</evidence>
<evidence type="ECO:0000256" key="1">
    <source>
        <dbReference type="ARBA" id="ARBA00004555"/>
    </source>
</evidence>
<dbReference type="Pfam" id="PF00025">
    <property type="entry name" value="Arf"/>
    <property type="match status" value="1"/>
</dbReference>
<dbReference type="GO" id="GO:0048731">
    <property type="term" value="P:system development"/>
    <property type="evidence" value="ECO:0007669"/>
    <property type="project" value="UniProtKB-ARBA"/>
</dbReference>
<dbReference type="PROSITE" id="PS51417">
    <property type="entry name" value="ARF"/>
    <property type="match status" value="1"/>
</dbReference>
<evidence type="ECO:0000256" key="6">
    <source>
        <dbReference type="ARBA" id="ARBA00022927"/>
    </source>
</evidence>
<evidence type="ECO:0000256" key="13">
    <source>
        <dbReference type="SAM" id="Phobius"/>
    </source>
</evidence>
<comment type="similarity">
    <text evidence="2">Belongs to the small GTPase superfamily. Arf family.</text>
</comment>
<dbReference type="InterPro" id="IPR005225">
    <property type="entry name" value="Small_GTP-bd"/>
</dbReference>
<dbReference type="GO" id="GO:0005525">
    <property type="term" value="F:GTP binding"/>
    <property type="evidence" value="ECO:0007669"/>
    <property type="project" value="UniProtKB-KW"/>
</dbReference>
<dbReference type="GO" id="GO:0015031">
    <property type="term" value="P:protein transport"/>
    <property type="evidence" value="ECO:0007669"/>
    <property type="project" value="UniProtKB-KW"/>
</dbReference>
<keyword evidence="4" id="KW-0519">Myristate</keyword>
<keyword evidence="12" id="KW-0460">Magnesium</keyword>
<evidence type="ECO:0000313" key="15">
    <source>
        <dbReference type="Proteomes" id="UP000310200"/>
    </source>
</evidence>
<feature type="binding site" evidence="11">
    <location>
        <begin position="396"/>
        <end position="399"/>
    </location>
    <ligand>
        <name>GTP</name>
        <dbReference type="ChEBI" id="CHEBI:37565"/>
    </ligand>
</feature>
<dbReference type="GO" id="GO:0005794">
    <property type="term" value="C:Golgi apparatus"/>
    <property type="evidence" value="ECO:0007669"/>
    <property type="project" value="UniProtKB-SubCell"/>
</dbReference>
<evidence type="ECO:0000256" key="7">
    <source>
        <dbReference type="ARBA" id="ARBA00023034"/>
    </source>
</evidence>
<reference evidence="14 15" key="1">
    <citation type="journal article" date="2019" name="Philos. Trans. R. Soc. Lond., B, Biol. Sci.">
        <title>Ant behaviour and brain gene expression of defending hosts depend on the ecological success of the intruding social parasite.</title>
        <authorList>
            <person name="Kaur R."/>
            <person name="Stoldt M."/>
            <person name="Jongepier E."/>
            <person name="Feldmeyer B."/>
            <person name="Menzel F."/>
            <person name="Bornberg-Bauer E."/>
            <person name="Foitzik S."/>
        </authorList>
    </citation>
    <scope>NUCLEOTIDE SEQUENCE [LARGE SCALE GENOMIC DNA]</scope>
    <source>
        <tissue evidence="14">Whole body</tissue>
    </source>
</reference>
<name>A0A4S2KLA5_9HYME</name>
<evidence type="ECO:0000256" key="8">
    <source>
        <dbReference type="ARBA" id="ARBA00023134"/>
    </source>
</evidence>
<dbReference type="GO" id="GO:0003924">
    <property type="term" value="F:GTPase activity"/>
    <property type="evidence" value="ECO:0007669"/>
    <property type="project" value="InterPro"/>
</dbReference>
<evidence type="ECO:0000256" key="2">
    <source>
        <dbReference type="ARBA" id="ARBA00010290"/>
    </source>
</evidence>
<dbReference type="NCBIfam" id="TIGR00231">
    <property type="entry name" value="small_GTP"/>
    <property type="match status" value="1"/>
</dbReference>
<comment type="caution">
    <text evidence="14">The sequence shown here is derived from an EMBL/GenBank/DDBJ whole genome shotgun (WGS) entry which is preliminary data.</text>
</comment>
<dbReference type="InterPro" id="IPR006689">
    <property type="entry name" value="Small_GTPase_ARF/SAR"/>
</dbReference>
<evidence type="ECO:0000256" key="10">
    <source>
        <dbReference type="ARBA" id="ARBA00040616"/>
    </source>
</evidence>
<dbReference type="GO" id="GO:0016192">
    <property type="term" value="P:vesicle-mediated transport"/>
    <property type="evidence" value="ECO:0007669"/>
    <property type="project" value="UniProtKB-ARBA"/>
</dbReference>
<feature type="binding site" evidence="12">
    <location>
        <position position="318"/>
    </location>
    <ligand>
        <name>Mg(2+)</name>
        <dbReference type="ChEBI" id="CHEBI:18420"/>
    </ligand>
</feature>
<keyword evidence="12" id="KW-0479">Metal-binding</keyword>
<dbReference type="PRINTS" id="PR00328">
    <property type="entry name" value="SAR1GTPBP"/>
</dbReference>